<accession>A0A4C1WTD4</accession>
<gene>
    <name evidence="1" type="ORF">EVAR_35900_1</name>
</gene>
<proteinExistence type="predicted"/>
<protein>
    <submittedName>
        <fullName evidence="1">Uncharacterized protein</fullName>
    </submittedName>
</protein>
<dbReference type="Proteomes" id="UP000299102">
    <property type="component" value="Unassembled WGS sequence"/>
</dbReference>
<evidence type="ECO:0000313" key="2">
    <source>
        <dbReference type="Proteomes" id="UP000299102"/>
    </source>
</evidence>
<dbReference type="AlphaFoldDB" id="A0A4C1WTD4"/>
<sequence length="108" mass="12073">MSSPLRLSTEDRTGPVSEHLVFQARSSARTRRVFIYATAPRTSAARRTSPSARLLMAVMTGERVKYEAARSIIIFRVLHLNGTLVIELRGLPVRLSARNARFPPYCSS</sequence>
<name>A0A4C1WTD4_EUMVA</name>
<reference evidence="1 2" key="1">
    <citation type="journal article" date="2019" name="Commun. Biol.">
        <title>The bagworm genome reveals a unique fibroin gene that provides high tensile strength.</title>
        <authorList>
            <person name="Kono N."/>
            <person name="Nakamura H."/>
            <person name="Ohtoshi R."/>
            <person name="Tomita M."/>
            <person name="Numata K."/>
            <person name="Arakawa K."/>
        </authorList>
    </citation>
    <scope>NUCLEOTIDE SEQUENCE [LARGE SCALE GENOMIC DNA]</scope>
</reference>
<comment type="caution">
    <text evidence="1">The sequence shown here is derived from an EMBL/GenBank/DDBJ whole genome shotgun (WGS) entry which is preliminary data.</text>
</comment>
<organism evidence="1 2">
    <name type="scientific">Eumeta variegata</name>
    <name type="common">Bagworm moth</name>
    <name type="synonym">Eumeta japonica</name>
    <dbReference type="NCBI Taxonomy" id="151549"/>
    <lineage>
        <taxon>Eukaryota</taxon>
        <taxon>Metazoa</taxon>
        <taxon>Ecdysozoa</taxon>
        <taxon>Arthropoda</taxon>
        <taxon>Hexapoda</taxon>
        <taxon>Insecta</taxon>
        <taxon>Pterygota</taxon>
        <taxon>Neoptera</taxon>
        <taxon>Endopterygota</taxon>
        <taxon>Lepidoptera</taxon>
        <taxon>Glossata</taxon>
        <taxon>Ditrysia</taxon>
        <taxon>Tineoidea</taxon>
        <taxon>Psychidae</taxon>
        <taxon>Oiketicinae</taxon>
        <taxon>Eumeta</taxon>
    </lineage>
</organism>
<dbReference type="EMBL" id="BGZK01000651">
    <property type="protein sequence ID" value="GBP54638.1"/>
    <property type="molecule type" value="Genomic_DNA"/>
</dbReference>
<keyword evidence="2" id="KW-1185">Reference proteome</keyword>
<evidence type="ECO:0000313" key="1">
    <source>
        <dbReference type="EMBL" id="GBP54638.1"/>
    </source>
</evidence>